<sequence>MLVHKLNMPLSLLPKWLYIECPFHLLSHQLNCTLGAGRDSSTTSPGGRPSPHSFHFTSNTLPPSLFPVPLSPFTSCLSLPLARTFSLPPPPSLLYNPSPPSSLLPALFFPQPCLLIALYPSICLRPSFLRRLRPYATLPIRNKAHTQHRLRLPTVNPPTWLSAIIQRHPVGDFLQSGKFEICFQSYSSLDLLDDDFIPGSCVPGLLRAGYFSSITPLLINPFLSHPHGACSELKFVVNRVLLGSSRRSMLRPSELFMLERRPLRPIVRFTSTSRGLEVGSILSASVTVII</sequence>
<reference evidence="1" key="2">
    <citation type="submission" date="2021-02" db="EMBL/GenBank/DDBJ databases">
        <title>Aspergillus luchuensis mut. kawachii IFO 4304 genome sequence.</title>
        <authorList>
            <person name="Mori K."/>
            <person name="Kadooka C."/>
            <person name="Goto M."/>
            <person name="Futagami T."/>
        </authorList>
    </citation>
    <scope>NUCLEOTIDE SEQUENCE</scope>
    <source>
        <strain evidence="1">IFO 4308</strain>
    </source>
</reference>
<gene>
    <name evidence="1" type="ORF">AKAW2_10623S</name>
</gene>
<name>A0A7R7VZE6_ASPKA</name>
<evidence type="ECO:0000313" key="1">
    <source>
        <dbReference type="EMBL" id="BCR93577.1"/>
    </source>
</evidence>
<evidence type="ECO:0000313" key="2">
    <source>
        <dbReference type="Proteomes" id="UP000661280"/>
    </source>
</evidence>
<accession>A0A7R7VZE6</accession>
<dbReference type="EMBL" id="AP024425">
    <property type="protein sequence ID" value="BCR93577.1"/>
    <property type="molecule type" value="Genomic_DNA"/>
</dbReference>
<dbReference type="Proteomes" id="UP000661280">
    <property type="component" value="Chromosome 1"/>
</dbReference>
<dbReference type="KEGG" id="aluc:AKAW2_10623S"/>
<dbReference type="RefSeq" id="XP_041537343.1">
    <property type="nucleotide sequence ID" value="XM_041689246.1"/>
</dbReference>
<keyword evidence="2" id="KW-1185">Reference proteome</keyword>
<protein>
    <submittedName>
        <fullName evidence="1">Uncharacterized protein</fullName>
    </submittedName>
</protein>
<reference evidence="1" key="1">
    <citation type="submission" date="2021-01" db="EMBL/GenBank/DDBJ databases">
        <authorList>
            <consortium name="Aspergillus luchuensis mut. kawachii IFO 4304 genome sequencing consortium"/>
            <person name="Kazuki M."/>
            <person name="Futagami T."/>
        </authorList>
    </citation>
    <scope>NUCLEOTIDE SEQUENCE</scope>
    <source>
        <strain evidence="1">IFO 4308</strain>
    </source>
</reference>
<proteinExistence type="predicted"/>
<dbReference type="GeneID" id="64954902"/>
<organism evidence="1 2">
    <name type="scientific">Aspergillus kawachii</name>
    <name type="common">White koji mold</name>
    <name type="synonym">Aspergillus awamori var. kawachi</name>
    <dbReference type="NCBI Taxonomy" id="1069201"/>
    <lineage>
        <taxon>Eukaryota</taxon>
        <taxon>Fungi</taxon>
        <taxon>Dikarya</taxon>
        <taxon>Ascomycota</taxon>
        <taxon>Pezizomycotina</taxon>
        <taxon>Eurotiomycetes</taxon>
        <taxon>Eurotiomycetidae</taxon>
        <taxon>Eurotiales</taxon>
        <taxon>Aspergillaceae</taxon>
        <taxon>Aspergillus</taxon>
        <taxon>Aspergillus subgen. Circumdati</taxon>
    </lineage>
</organism>
<dbReference type="AlphaFoldDB" id="A0A7R7VZE6"/>